<dbReference type="SMART" id="SM00488">
    <property type="entry name" value="DEXDc2"/>
    <property type="match status" value="1"/>
</dbReference>
<keyword evidence="1" id="KW-0547">Nucleotide-binding</keyword>
<dbReference type="SUPFAM" id="SSF52540">
    <property type="entry name" value="P-loop containing nucleoside triphosphate hydrolases"/>
    <property type="match status" value="1"/>
</dbReference>
<keyword evidence="7" id="KW-1185">Reference proteome</keyword>
<feature type="non-terminal residue" evidence="6">
    <location>
        <position position="389"/>
    </location>
</feature>
<evidence type="ECO:0000256" key="4">
    <source>
        <dbReference type="SAM" id="MobiDB-lite"/>
    </source>
</evidence>
<feature type="non-terminal residue" evidence="6">
    <location>
        <position position="1"/>
    </location>
</feature>
<dbReference type="GO" id="GO:0006289">
    <property type="term" value="P:nucleotide-excision repair"/>
    <property type="evidence" value="ECO:0007669"/>
    <property type="project" value="TreeGrafter"/>
</dbReference>
<organism evidence="6 7">
    <name type="scientific">Genlisea aurea</name>
    <dbReference type="NCBI Taxonomy" id="192259"/>
    <lineage>
        <taxon>Eukaryota</taxon>
        <taxon>Viridiplantae</taxon>
        <taxon>Streptophyta</taxon>
        <taxon>Embryophyta</taxon>
        <taxon>Tracheophyta</taxon>
        <taxon>Spermatophyta</taxon>
        <taxon>Magnoliopsida</taxon>
        <taxon>eudicotyledons</taxon>
        <taxon>Gunneridae</taxon>
        <taxon>Pentapetalae</taxon>
        <taxon>asterids</taxon>
        <taxon>lamiids</taxon>
        <taxon>Lamiales</taxon>
        <taxon>Lentibulariaceae</taxon>
        <taxon>Genlisea</taxon>
    </lineage>
</organism>
<dbReference type="InterPro" id="IPR006554">
    <property type="entry name" value="Helicase-like_DEXD_c2"/>
</dbReference>
<keyword evidence="2" id="KW-0378">Hydrolase</keyword>
<dbReference type="InterPro" id="IPR014013">
    <property type="entry name" value="Helic_SF1/SF2_ATP-bd_DinG/Rad3"/>
</dbReference>
<dbReference type="GO" id="GO:0005634">
    <property type="term" value="C:nucleus"/>
    <property type="evidence" value="ECO:0007669"/>
    <property type="project" value="TreeGrafter"/>
</dbReference>
<name>S8EGK6_9LAMI</name>
<dbReference type="AlphaFoldDB" id="S8EGK6"/>
<gene>
    <name evidence="6" type="ORF">M569_02937</name>
</gene>
<dbReference type="InterPro" id="IPR027417">
    <property type="entry name" value="P-loop_NTPase"/>
</dbReference>
<evidence type="ECO:0000313" key="6">
    <source>
        <dbReference type="EMBL" id="EPS71822.1"/>
    </source>
</evidence>
<reference evidence="6 7" key="1">
    <citation type="journal article" date="2013" name="BMC Genomics">
        <title>The miniature genome of a carnivorous plant Genlisea aurea contains a low number of genes and short non-coding sequences.</title>
        <authorList>
            <person name="Leushkin E.V."/>
            <person name="Sutormin R.A."/>
            <person name="Nabieva E.R."/>
            <person name="Penin A.A."/>
            <person name="Kondrashov A.S."/>
            <person name="Logacheva M.D."/>
        </authorList>
    </citation>
    <scope>NUCLEOTIDE SEQUENCE [LARGE SCALE GENOMIC DNA]</scope>
</reference>
<dbReference type="GO" id="GO:0003677">
    <property type="term" value="F:DNA binding"/>
    <property type="evidence" value="ECO:0007669"/>
    <property type="project" value="InterPro"/>
</dbReference>
<feature type="region of interest" description="Disordered" evidence="4">
    <location>
        <begin position="84"/>
        <end position="122"/>
    </location>
</feature>
<evidence type="ECO:0000313" key="7">
    <source>
        <dbReference type="Proteomes" id="UP000015453"/>
    </source>
</evidence>
<accession>S8EGK6</accession>
<evidence type="ECO:0000259" key="5">
    <source>
        <dbReference type="PROSITE" id="PS51193"/>
    </source>
</evidence>
<dbReference type="InterPro" id="IPR045028">
    <property type="entry name" value="DinG/Rad3-like"/>
</dbReference>
<evidence type="ECO:0000256" key="1">
    <source>
        <dbReference type="ARBA" id="ARBA00022741"/>
    </source>
</evidence>
<dbReference type="PROSITE" id="PS51193">
    <property type="entry name" value="HELICASE_ATP_BIND_2"/>
    <property type="match status" value="1"/>
</dbReference>
<dbReference type="GO" id="GO:1990918">
    <property type="term" value="P:double-strand break repair involved in meiotic recombination"/>
    <property type="evidence" value="ECO:0007669"/>
    <property type="project" value="TreeGrafter"/>
</dbReference>
<dbReference type="Pfam" id="PF06733">
    <property type="entry name" value="DEAD_2"/>
    <property type="match status" value="1"/>
</dbReference>
<dbReference type="Gene3D" id="3.40.50.300">
    <property type="entry name" value="P-loop containing nucleotide triphosphate hydrolases"/>
    <property type="match status" value="1"/>
</dbReference>
<dbReference type="PANTHER" id="PTHR11472">
    <property type="entry name" value="DNA REPAIR DEAD HELICASE RAD3/XP-D SUBFAMILY MEMBER"/>
    <property type="match status" value="1"/>
</dbReference>
<dbReference type="InterPro" id="IPR010614">
    <property type="entry name" value="RAD3-like_helicase_DEAD"/>
</dbReference>
<evidence type="ECO:0000256" key="3">
    <source>
        <dbReference type="ARBA" id="ARBA00022840"/>
    </source>
</evidence>
<comment type="caution">
    <text evidence="6">The sequence shown here is derived from an EMBL/GenBank/DDBJ whole genome shotgun (WGS) entry which is preliminary data.</text>
</comment>
<protein>
    <recommendedName>
        <fullName evidence="5">Helicase ATP-binding domain-containing protein</fullName>
    </recommendedName>
</protein>
<keyword evidence="3" id="KW-0067">ATP-binding</keyword>
<dbReference type="Proteomes" id="UP000015453">
    <property type="component" value="Unassembled WGS sequence"/>
</dbReference>
<feature type="domain" description="Helicase ATP-binding" evidence="5">
    <location>
        <begin position="5"/>
        <end position="343"/>
    </location>
</feature>
<dbReference type="EMBL" id="AUSU01001098">
    <property type="protein sequence ID" value="EPS71822.1"/>
    <property type="molecule type" value="Genomic_DNA"/>
</dbReference>
<evidence type="ECO:0000256" key="2">
    <source>
        <dbReference type="ARBA" id="ARBA00022801"/>
    </source>
</evidence>
<dbReference type="GO" id="GO:0005524">
    <property type="term" value="F:ATP binding"/>
    <property type="evidence" value="ECO:0007669"/>
    <property type="project" value="UniProtKB-KW"/>
</dbReference>
<dbReference type="OrthoDB" id="19182at2759"/>
<proteinExistence type="predicted"/>
<dbReference type="GO" id="GO:0016818">
    <property type="term" value="F:hydrolase activity, acting on acid anhydrides, in phosphorus-containing anhydrides"/>
    <property type="evidence" value="ECO:0007669"/>
    <property type="project" value="InterPro"/>
</dbReference>
<sequence>VIHIGGIPVEFPFQPYGTQLAFMNRVISTLDRSQKEGHCYALLESPTGTGKTLSLLCSALAWQQNQKLKNLQECLTHSASRADPEAMTDPINHGGGFIPEAQSSGNPMSPPPPAKSSIREKKRAVPTIFYSSRTHAQISQVIREYRKTTYRVSMAVLGSRRHYCTNQYIRGTDNLDEQCKLLLKNRESCPEFKNANKVKSHPSIQKGGCHEVHDIEDLVKIGQEVKGCSYFAARSMAQDAELVFCPYNYIMHPLIRDAMEVNISQNIIIFDEAHNIEDIARDAGSVDLDEEALLHLQNELTQLSINDGDTYQPLFEMTQDILNWIDRKVPTLSKREFQRHCSCWTGDKALKELQEANLTLQNFAILYECARKVLLRKKRSALLDQILNL</sequence>
<dbReference type="PANTHER" id="PTHR11472:SF47">
    <property type="entry name" value="FANCONI ANEMIA GROUP J PROTEIN"/>
    <property type="match status" value="1"/>
</dbReference>
<dbReference type="GO" id="GO:0003678">
    <property type="term" value="F:DNA helicase activity"/>
    <property type="evidence" value="ECO:0007669"/>
    <property type="project" value="InterPro"/>
</dbReference>